<feature type="region of interest" description="Disordered" evidence="1">
    <location>
        <begin position="1"/>
        <end position="45"/>
    </location>
</feature>
<evidence type="ECO:0000313" key="2">
    <source>
        <dbReference type="EMBL" id="KAK7465157.1"/>
    </source>
</evidence>
<gene>
    <name evidence="2" type="ORF">BaRGS_00037687</name>
</gene>
<feature type="compositionally biased region" description="Polar residues" evidence="1">
    <location>
        <begin position="294"/>
        <end position="308"/>
    </location>
</feature>
<dbReference type="EMBL" id="JACVVK020000575">
    <property type="protein sequence ID" value="KAK7465157.1"/>
    <property type="molecule type" value="Genomic_DNA"/>
</dbReference>
<feature type="region of interest" description="Disordered" evidence="1">
    <location>
        <begin position="271"/>
        <end position="372"/>
    </location>
</feature>
<feature type="compositionally biased region" description="Basic and acidic residues" evidence="1">
    <location>
        <begin position="325"/>
        <end position="336"/>
    </location>
</feature>
<dbReference type="AlphaFoldDB" id="A0ABD0J7Z4"/>
<protein>
    <submittedName>
        <fullName evidence="2">Uncharacterized protein</fullName>
    </submittedName>
</protein>
<feature type="compositionally biased region" description="Polar residues" evidence="1">
    <location>
        <begin position="352"/>
        <end position="372"/>
    </location>
</feature>
<proteinExistence type="predicted"/>
<accession>A0ABD0J7Z4</accession>
<organism evidence="2 3">
    <name type="scientific">Batillaria attramentaria</name>
    <dbReference type="NCBI Taxonomy" id="370345"/>
    <lineage>
        <taxon>Eukaryota</taxon>
        <taxon>Metazoa</taxon>
        <taxon>Spiralia</taxon>
        <taxon>Lophotrochozoa</taxon>
        <taxon>Mollusca</taxon>
        <taxon>Gastropoda</taxon>
        <taxon>Caenogastropoda</taxon>
        <taxon>Sorbeoconcha</taxon>
        <taxon>Cerithioidea</taxon>
        <taxon>Batillariidae</taxon>
        <taxon>Batillaria</taxon>
    </lineage>
</organism>
<evidence type="ECO:0000313" key="3">
    <source>
        <dbReference type="Proteomes" id="UP001519460"/>
    </source>
</evidence>
<sequence>MSRNATSDYNDWTQNDKSITPTGSIHSVEEKRSGDDTGMGASGDTGGIAQMVTGALSNVAKGVRKSIDNLFEYVSPGSYQNSERKDEGSLQESSSRQAMLGCNMTEDIAKKDVSVQVTLLSDLADRTTESNFELPNDKLKRKGSYSLQSMETLISVSTLNPGMLSNSQNVCELASEPLVNSVSDFDEAAATSLRPHSDVPEKPPITEMSPVRNVLTYNIKQQTGHAGCNMTEDIAKKDVSVQVTLLSDLAYRTTESNFELPNDRISKGLKFPRVVPSKKQQISKTQDMEDKSPTETASPLVTKPCQNGTREHTTEPDETSVMLDTDEKSAEEKSESDSGYQVEGGLHRSKSTEWVSPSKQNNRNSSGDLKSRSMSLDALNESQEGGILQKAFSSMYYMAERATNAIFPIASLWGQNDSMQSSSKDPYEV</sequence>
<feature type="compositionally biased region" description="Polar residues" evidence="1">
    <location>
        <begin position="1"/>
        <end position="25"/>
    </location>
</feature>
<keyword evidence="3" id="KW-1185">Reference proteome</keyword>
<name>A0ABD0J7Z4_9CAEN</name>
<comment type="caution">
    <text evidence="2">The sequence shown here is derived from an EMBL/GenBank/DDBJ whole genome shotgun (WGS) entry which is preliminary data.</text>
</comment>
<dbReference type="Proteomes" id="UP001519460">
    <property type="component" value="Unassembled WGS sequence"/>
</dbReference>
<evidence type="ECO:0000256" key="1">
    <source>
        <dbReference type="SAM" id="MobiDB-lite"/>
    </source>
</evidence>
<reference evidence="2 3" key="1">
    <citation type="journal article" date="2023" name="Sci. Data">
        <title>Genome assembly of the Korean intertidal mud-creeper Batillaria attramentaria.</title>
        <authorList>
            <person name="Patra A.K."/>
            <person name="Ho P.T."/>
            <person name="Jun S."/>
            <person name="Lee S.J."/>
            <person name="Kim Y."/>
            <person name="Won Y.J."/>
        </authorList>
    </citation>
    <scope>NUCLEOTIDE SEQUENCE [LARGE SCALE GENOMIC DNA]</scope>
    <source>
        <strain evidence="2">Wonlab-2016</strain>
    </source>
</reference>